<dbReference type="RefSeq" id="WP_030250916.1">
    <property type="nucleotide sequence ID" value="NZ_JBHEZZ010000001.1"/>
</dbReference>
<evidence type="ECO:0000256" key="1">
    <source>
        <dbReference type="SAM" id="MobiDB-lite"/>
    </source>
</evidence>
<sequence>MTVAPRHGWPRPPEGGWTADDLDRLPNLPPHTELLDGSLVFMSPQTAFHERAMLLLQLGLFRTAPEDLDVRREMTVTIGPRNRPEPDLLVIKADALTSSKQTSFTPADVILVVEVVSPDSEERDLGVKPRKYAGAGISHFWRVENEDGLPVVHVFELERATASYVPMGIFRDHLGLQVPFPIDIDLTAMNRRP</sequence>
<feature type="domain" description="Putative restriction endonuclease" evidence="2">
    <location>
        <begin position="20"/>
        <end position="185"/>
    </location>
</feature>
<evidence type="ECO:0000259" key="2">
    <source>
        <dbReference type="Pfam" id="PF05685"/>
    </source>
</evidence>
<dbReference type="InterPro" id="IPR008538">
    <property type="entry name" value="Uma2"/>
</dbReference>
<evidence type="ECO:0000313" key="4">
    <source>
        <dbReference type="Proteomes" id="UP001592528"/>
    </source>
</evidence>
<comment type="caution">
    <text evidence="3">The sequence shown here is derived from an EMBL/GenBank/DDBJ whole genome shotgun (WGS) entry which is preliminary data.</text>
</comment>
<dbReference type="PANTHER" id="PTHR35400">
    <property type="entry name" value="SLR1083 PROTEIN"/>
    <property type="match status" value="1"/>
</dbReference>
<proteinExistence type="predicted"/>
<dbReference type="Proteomes" id="UP001592528">
    <property type="component" value="Unassembled WGS sequence"/>
</dbReference>
<keyword evidence="3" id="KW-0540">Nuclease</keyword>
<dbReference type="InterPro" id="IPR011335">
    <property type="entry name" value="Restrct_endonuc-II-like"/>
</dbReference>
<dbReference type="Gene3D" id="3.90.1570.10">
    <property type="entry name" value="tt1808, chain A"/>
    <property type="match status" value="1"/>
</dbReference>
<organism evidence="3 4">
    <name type="scientific">Streptacidiphilus cavernicola</name>
    <dbReference type="NCBI Taxonomy" id="3342716"/>
    <lineage>
        <taxon>Bacteria</taxon>
        <taxon>Bacillati</taxon>
        <taxon>Actinomycetota</taxon>
        <taxon>Actinomycetes</taxon>
        <taxon>Kitasatosporales</taxon>
        <taxon>Streptomycetaceae</taxon>
        <taxon>Streptacidiphilus</taxon>
    </lineage>
</organism>
<dbReference type="CDD" id="cd06260">
    <property type="entry name" value="DUF820-like"/>
    <property type="match status" value="1"/>
</dbReference>
<keyword evidence="3" id="KW-0255">Endonuclease</keyword>
<protein>
    <submittedName>
        <fullName evidence="3">Uma2 family endonuclease</fullName>
    </submittedName>
</protein>
<reference evidence="3 4" key="1">
    <citation type="submission" date="2024-09" db="EMBL/GenBank/DDBJ databases">
        <authorList>
            <person name="Lee S.D."/>
        </authorList>
    </citation>
    <scope>NUCLEOTIDE SEQUENCE [LARGE SCALE GENOMIC DNA]</scope>
    <source>
        <strain evidence="3 4">N1-5</strain>
    </source>
</reference>
<dbReference type="SUPFAM" id="SSF52980">
    <property type="entry name" value="Restriction endonuclease-like"/>
    <property type="match status" value="1"/>
</dbReference>
<dbReference type="Pfam" id="PF05685">
    <property type="entry name" value="Uma2"/>
    <property type="match status" value="1"/>
</dbReference>
<name>A0ABV6UF94_9ACTN</name>
<keyword evidence="3" id="KW-0378">Hydrolase</keyword>
<dbReference type="GO" id="GO:0004519">
    <property type="term" value="F:endonuclease activity"/>
    <property type="evidence" value="ECO:0007669"/>
    <property type="project" value="UniProtKB-KW"/>
</dbReference>
<keyword evidence="4" id="KW-1185">Reference proteome</keyword>
<feature type="region of interest" description="Disordered" evidence="1">
    <location>
        <begin position="1"/>
        <end position="22"/>
    </location>
</feature>
<gene>
    <name evidence="3" type="ORF">ACEZDJ_02280</name>
</gene>
<dbReference type="EMBL" id="JBHEZZ010000001">
    <property type="protein sequence ID" value="MFC1400112.1"/>
    <property type="molecule type" value="Genomic_DNA"/>
</dbReference>
<evidence type="ECO:0000313" key="3">
    <source>
        <dbReference type="EMBL" id="MFC1400112.1"/>
    </source>
</evidence>
<accession>A0ABV6UF94</accession>
<dbReference type="InterPro" id="IPR012296">
    <property type="entry name" value="Nuclease_put_TT1808"/>
</dbReference>
<dbReference type="PANTHER" id="PTHR35400:SF3">
    <property type="entry name" value="SLL1072 PROTEIN"/>
    <property type="match status" value="1"/>
</dbReference>